<dbReference type="KEGG" id="rphy:RP166_6300"/>
<evidence type="ECO:0000259" key="7">
    <source>
        <dbReference type="PROSITE" id="PS50928"/>
    </source>
</evidence>
<dbReference type="InterPro" id="IPR035906">
    <property type="entry name" value="MetI-like_sf"/>
</dbReference>
<evidence type="ECO:0000313" key="8">
    <source>
        <dbReference type="EMBL" id="QKX95594.1"/>
    </source>
</evidence>
<keyword evidence="6" id="KW-0813">Transport</keyword>
<feature type="transmembrane region" description="Helical" evidence="6">
    <location>
        <begin position="20"/>
        <end position="41"/>
    </location>
</feature>
<feature type="transmembrane region" description="Helical" evidence="6">
    <location>
        <begin position="561"/>
        <end position="581"/>
    </location>
</feature>
<accession>A0A859IAB3</accession>
<dbReference type="EMBL" id="CP055264">
    <property type="protein sequence ID" value="QKX95594.1"/>
    <property type="molecule type" value="Genomic_DNA"/>
</dbReference>
<dbReference type="Proteomes" id="UP000509122">
    <property type="component" value="Chromosome"/>
</dbReference>
<feature type="transmembrane region" description="Helical" evidence="6">
    <location>
        <begin position="463"/>
        <end position="483"/>
    </location>
</feature>
<evidence type="ECO:0000256" key="4">
    <source>
        <dbReference type="ARBA" id="ARBA00022989"/>
    </source>
</evidence>
<dbReference type="Pfam" id="PF00528">
    <property type="entry name" value="BPD_transp_1"/>
    <property type="match status" value="1"/>
</dbReference>
<comment type="subcellular location">
    <subcellularLocation>
        <location evidence="6">Cell membrane</location>
        <topology evidence="6">Multi-pass membrane protein</topology>
    </subcellularLocation>
    <subcellularLocation>
        <location evidence="1">Membrane</location>
        <topology evidence="1">Multi-pass membrane protein</topology>
    </subcellularLocation>
</comment>
<evidence type="ECO:0000256" key="6">
    <source>
        <dbReference type="RuleBase" id="RU363032"/>
    </source>
</evidence>
<dbReference type="Gene3D" id="1.10.3720.10">
    <property type="entry name" value="MetI-like"/>
    <property type="match status" value="1"/>
</dbReference>
<feature type="transmembrane region" description="Helical" evidence="6">
    <location>
        <begin position="425"/>
        <end position="451"/>
    </location>
</feature>
<evidence type="ECO:0000256" key="2">
    <source>
        <dbReference type="ARBA" id="ARBA00022519"/>
    </source>
</evidence>
<organism evidence="8 9">
    <name type="scientific">Rapeseed phyllody phytoplasma</name>
    <dbReference type="NCBI Taxonomy" id="2490543"/>
    <lineage>
        <taxon>Bacteria</taxon>
        <taxon>Bacillati</taxon>
        <taxon>Mycoplasmatota</taxon>
        <taxon>Mollicutes</taxon>
        <taxon>Acholeplasmatales</taxon>
        <taxon>Acholeplasmataceae</taxon>
        <taxon>Candidatus Phytoplasma</taxon>
        <taxon>16SrI (Aster yellows group)</taxon>
    </lineage>
</organism>
<protein>
    <submittedName>
        <fullName evidence="8">ABC-type amino acid transport system, permease component</fullName>
    </submittedName>
</protein>
<keyword evidence="2" id="KW-1003">Cell membrane</keyword>
<dbReference type="GO" id="GO:0055085">
    <property type="term" value="P:transmembrane transport"/>
    <property type="evidence" value="ECO:0007669"/>
    <property type="project" value="InterPro"/>
</dbReference>
<keyword evidence="3 6" id="KW-0812">Transmembrane</keyword>
<dbReference type="PANTHER" id="PTHR30614:SF10">
    <property type="entry name" value="ARGININE ABC TRANSPORTER PERMEASE PROTEIN ARTM"/>
    <property type="match status" value="1"/>
</dbReference>
<comment type="similarity">
    <text evidence="6">Belongs to the binding-protein-dependent transport system permease family.</text>
</comment>
<dbReference type="SMART" id="SM00062">
    <property type="entry name" value="PBPb"/>
    <property type="match status" value="1"/>
</dbReference>
<evidence type="ECO:0000256" key="5">
    <source>
        <dbReference type="ARBA" id="ARBA00023136"/>
    </source>
</evidence>
<dbReference type="SUPFAM" id="SSF161098">
    <property type="entry name" value="MetI-like"/>
    <property type="match status" value="1"/>
</dbReference>
<dbReference type="CDD" id="cd06261">
    <property type="entry name" value="TM_PBP2"/>
    <property type="match status" value="1"/>
</dbReference>
<proteinExistence type="inferred from homology"/>
<dbReference type="InterPro" id="IPR043429">
    <property type="entry name" value="ArtM/GltK/GlnP/TcyL/YhdX-like"/>
</dbReference>
<dbReference type="PANTHER" id="PTHR30614">
    <property type="entry name" value="MEMBRANE COMPONENT OF AMINO ACID ABC TRANSPORTER"/>
    <property type="match status" value="1"/>
</dbReference>
<keyword evidence="5 6" id="KW-0472">Membrane</keyword>
<dbReference type="GO" id="GO:0005886">
    <property type="term" value="C:plasma membrane"/>
    <property type="evidence" value="ECO:0007669"/>
    <property type="project" value="UniProtKB-SubCell"/>
</dbReference>
<dbReference type="Gene3D" id="3.40.190.10">
    <property type="entry name" value="Periplasmic binding protein-like II"/>
    <property type="match status" value="2"/>
</dbReference>
<dbReference type="SUPFAM" id="SSF53850">
    <property type="entry name" value="Periplasmic binding protein-like II"/>
    <property type="match status" value="1"/>
</dbReference>
<evidence type="ECO:0000313" key="9">
    <source>
        <dbReference type="Proteomes" id="UP000509122"/>
    </source>
</evidence>
<dbReference type="InterPro" id="IPR000515">
    <property type="entry name" value="MetI-like"/>
</dbReference>
<dbReference type="Pfam" id="PF00497">
    <property type="entry name" value="SBP_bac_3"/>
    <property type="match status" value="1"/>
</dbReference>
<feature type="transmembrane region" description="Helical" evidence="6">
    <location>
        <begin position="528"/>
        <end position="549"/>
    </location>
</feature>
<dbReference type="InterPro" id="IPR001638">
    <property type="entry name" value="Solute-binding_3/MltF_N"/>
</dbReference>
<feature type="domain" description="ABC transmembrane type-1" evidence="7">
    <location>
        <begin position="367"/>
        <end position="582"/>
    </location>
</feature>
<dbReference type="AlphaFoldDB" id="A0A859IAB3"/>
<gene>
    <name evidence="8" type="primary">artM</name>
    <name evidence="8" type="ORF">RP166_6300</name>
</gene>
<dbReference type="GO" id="GO:0006865">
    <property type="term" value="P:amino acid transport"/>
    <property type="evidence" value="ECO:0007669"/>
    <property type="project" value="TreeGrafter"/>
</dbReference>
<reference evidence="8 9" key="1">
    <citation type="submission" date="2020-06" db="EMBL/GenBank/DDBJ databases">
        <title>Complete genome sequence of Candidatus Phytoplasma asteris RP166.</title>
        <authorList>
            <person name="Cho S.-T."/>
            <person name="Zwolinska A."/>
            <person name="Huang W."/>
            <person name="Wouters R."/>
            <person name="Hogenhout S.A."/>
            <person name="Kuo C.-H."/>
        </authorList>
    </citation>
    <scope>NUCLEOTIDE SEQUENCE [LARGE SCALE GENOMIC DNA]</scope>
    <source>
        <strain evidence="8">RP166</strain>
    </source>
</reference>
<keyword evidence="4 6" id="KW-1133">Transmembrane helix</keyword>
<name>A0A859IAB3_9MOLU</name>
<evidence type="ECO:0000256" key="3">
    <source>
        <dbReference type="ARBA" id="ARBA00022692"/>
    </source>
</evidence>
<evidence type="ECO:0000256" key="1">
    <source>
        <dbReference type="ARBA" id="ARBA00004141"/>
    </source>
</evidence>
<keyword evidence="2" id="KW-0997">Cell inner membrane</keyword>
<sequence length="590" mass="67646">MKNTKIMSYFYQNKKHIFKFNLLFWSVVLLTLMHLYVFGVFEKKVTNDNTSDKTDTLVLGTINIMPPLAFDGKEGVGGSLKTVDGQYVNGSDVLFCKALADKLGYKLDIKVYSSFTGVLNALTSGQVDFIIGSMNNTPRRNEVVKGIDYLKATASILIKKNKKEFFQKFKLPNQELITLKNNNVELQDNEKIKLMLMEGAVFHIQIEKDHLINHKNNFKYEGTEADPKVLTNPDSAVCVNAVKDGIVDGFITDTPVAQGIANSDTTGELTTLEFVDNEFAEPAFEPFGFFIRQAQHNPKVSEEKFQQAVKAVYESSDQSEQTKYYNENFLKPATQDYIQIKQSNNSNGDKKTEITFWQKVWKTLPTYKKPFVFSFMVAIDSVIVGFLITLLFVKIKIYAEKQNKKNNSLLAFYLYKGLSKLIDELFIFLNAVPIMVQALLCWNLLSLFGYLKNPPYPFLATPFITTLLVISLNTIANLTNLFMHNIKMLDKGQIEAAYSLGMNQKQVFKYILFEQGLQRTKPFIWQQFILNIKDTALFSVVGFMGFIWQADRNKVFDYDQITPYFIVSIIYLFLVRMTNYLDKKTKKKMI</sequence>
<dbReference type="PROSITE" id="PS50928">
    <property type="entry name" value="ABC_TM1"/>
    <property type="match status" value="1"/>
</dbReference>
<feature type="transmembrane region" description="Helical" evidence="6">
    <location>
        <begin position="371"/>
        <end position="393"/>
    </location>
</feature>